<comment type="caution">
    <text evidence="3">The sequence shown here is derived from an EMBL/GenBank/DDBJ whole genome shotgun (WGS) entry which is preliminary data.</text>
</comment>
<dbReference type="InterPro" id="IPR052701">
    <property type="entry name" value="GAG_Ulvan_Degrading_Sulfatases"/>
</dbReference>
<keyword evidence="1" id="KW-0812">Transmembrane</keyword>
<name>A0ABX3FQJ1_9VIBR</name>
<evidence type="ECO:0000313" key="3">
    <source>
        <dbReference type="EMBL" id="OLQ95287.1"/>
    </source>
</evidence>
<protein>
    <recommendedName>
        <fullName evidence="2">Sulfatase N-terminal domain-containing protein</fullName>
    </recommendedName>
</protein>
<evidence type="ECO:0000259" key="2">
    <source>
        <dbReference type="Pfam" id="PF00884"/>
    </source>
</evidence>
<gene>
    <name evidence="3" type="ORF">BIY20_21325</name>
</gene>
<reference evidence="3 4" key="1">
    <citation type="submission" date="2016-09" db="EMBL/GenBank/DDBJ databases">
        <title>Genomic Taxonomy of the Vibrionaceae.</title>
        <authorList>
            <person name="Gonzalez-Castillo A."/>
            <person name="Gomez-Gil B."/>
            <person name="Enciso-Ibarra K."/>
        </authorList>
    </citation>
    <scope>NUCLEOTIDE SEQUENCE [LARGE SCALE GENOMIC DNA]</scope>
    <source>
        <strain evidence="3 4">CAIM 1902</strain>
    </source>
</reference>
<dbReference type="RefSeq" id="WP_083626147.1">
    <property type="nucleotide sequence ID" value="NZ_AP019654.1"/>
</dbReference>
<dbReference type="Proteomes" id="UP000186039">
    <property type="component" value="Unassembled WGS sequence"/>
</dbReference>
<dbReference type="Pfam" id="PF00884">
    <property type="entry name" value="Sulfatase"/>
    <property type="match status" value="1"/>
</dbReference>
<feature type="transmembrane region" description="Helical" evidence="1">
    <location>
        <begin position="108"/>
        <end position="141"/>
    </location>
</feature>
<sequence>MSWLPIILAFYMFFIRKLYSIKFSSSPYLNMGDFLVISILSALSLVIYTPAYLVAITLVMTILWVDALLMFNFGMKVTLTNINVFSQGVSTFKGEFNQLLSLLKRFHWLISAYLFFISSIIFIYTNTSALLPISISSLIFTISKSKIKDSKTFLAWVVVAISISVACNYSSFVIPSWVPLIALLVLLLICIVKGKQFFSLKSLLHGFLIGNKLTKGSIGNTNKHILEKIAEPHKEVDTSKKSQHFGCCKGHNVLLFTVESMSEEAFEDSPKAQEILQLLENKASVEQFYSVSPNTNQAINQIYTSMYGNSHDFNLLPEIAKHHYQTSFMTTQSTKFFNMNENLTNAGFDFIYDLDFIKNSSKKDDYRLLDYLDLISEKLREGNNFIHLLNNETHSKYNVTDKSTYCRHSNKEDKGRYLNSVDESLGIIHTILKELKSQDLLSNTIVVITGDHGQSFGEEGYFTHSSATINQQVKIPLCIFNDSLPNISHKQGCLLDLLPTLFDALGIEISIEDKDGIDLFFQDRPYLLLYSDTKGYNSPSNISVISNELKYYADLIKLEYRLLDLDDKDVSGENINKNEIKEIIYQAVKKHNLLH</sequence>
<feature type="transmembrane region" description="Helical" evidence="1">
    <location>
        <begin position="153"/>
        <end position="171"/>
    </location>
</feature>
<dbReference type="Gene3D" id="3.40.720.10">
    <property type="entry name" value="Alkaline Phosphatase, subunit A"/>
    <property type="match status" value="1"/>
</dbReference>
<keyword evidence="1" id="KW-0472">Membrane</keyword>
<dbReference type="SUPFAM" id="SSF53649">
    <property type="entry name" value="Alkaline phosphatase-like"/>
    <property type="match status" value="1"/>
</dbReference>
<accession>A0ABX3FQJ1</accession>
<dbReference type="PANTHER" id="PTHR43751">
    <property type="entry name" value="SULFATASE"/>
    <property type="match status" value="1"/>
</dbReference>
<dbReference type="InterPro" id="IPR000917">
    <property type="entry name" value="Sulfatase_N"/>
</dbReference>
<keyword evidence="4" id="KW-1185">Reference proteome</keyword>
<evidence type="ECO:0000256" key="1">
    <source>
        <dbReference type="SAM" id="Phobius"/>
    </source>
</evidence>
<proteinExistence type="predicted"/>
<dbReference type="PANTHER" id="PTHR43751:SF3">
    <property type="entry name" value="SULFATASE N-TERMINAL DOMAIN-CONTAINING PROTEIN"/>
    <property type="match status" value="1"/>
</dbReference>
<dbReference type="EMBL" id="MJMH01000087">
    <property type="protein sequence ID" value="OLQ95287.1"/>
    <property type="molecule type" value="Genomic_DNA"/>
</dbReference>
<feature type="domain" description="Sulfatase N-terminal" evidence="2">
    <location>
        <begin position="252"/>
        <end position="507"/>
    </location>
</feature>
<feature type="transmembrane region" description="Helical" evidence="1">
    <location>
        <begin position="30"/>
        <end position="48"/>
    </location>
</feature>
<organism evidence="3 4">
    <name type="scientific">Vibrio panuliri</name>
    <dbReference type="NCBI Taxonomy" id="1381081"/>
    <lineage>
        <taxon>Bacteria</taxon>
        <taxon>Pseudomonadati</taxon>
        <taxon>Pseudomonadota</taxon>
        <taxon>Gammaproteobacteria</taxon>
        <taxon>Vibrionales</taxon>
        <taxon>Vibrionaceae</taxon>
        <taxon>Vibrio</taxon>
    </lineage>
</organism>
<dbReference type="InterPro" id="IPR017850">
    <property type="entry name" value="Alkaline_phosphatase_core_sf"/>
</dbReference>
<evidence type="ECO:0000313" key="4">
    <source>
        <dbReference type="Proteomes" id="UP000186039"/>
    </source>
</evidence>
<keyword evidence="1" id="KW-1133">Transmembrane helix</keyword>